<evidence type="ECO:0000313" key="3">
    <source>
        <dbReference type="Proteomes" id="UP001202248"/>
    </source>
</evidence>
<feature type="chain" id="PRO_5045367811" evidence="1">
    <location>
        <begin position="22"/>
        <end position="115"/>
    </location>
</feature>
<evidence type="ECO:0000313" key="2">
    <source>
        <dbReference type="EMBL" id="MCH5597034.1"/>
    </source>
</evidence>
<evidence type="ECO:0000256" key="1">
    <source>
        <dbReference type="SAM" id="SignalP"/>
    </source>
</evidence>
<organism evidence="2 3">
    <name type="scientific">Niabella ginsengisoli</name>
    <dbReference type="NCBI Taxonomy" id="522298"/>
    <lineage>
        <taxon>Bacteria</taxon>
        <taxon>Pseudomonadati</taxon>
        <taxon>Bacteroidota</taxon>
        <taxon>Chitinophagia</taxon>
        <taxon>Chitinophagales</taxon>
        <taxon>Chitinophagaceae</taxon>
        <taxon>Niabella</taxon>
    </lineage>
</organism>
<dbReference type="EMBL" id="JAKWBL010000001">
    <property type="protein sequence ID" value="MCH5597034.1"/>
    <property type="molecule type" value="Genomic_DNA"/>
</dbReference>
<accession>A0ABS9SFS5</accession>
<protein>
    <submittedName>
        <fullName evidence="2">Uncharacterized protein</fullName>
    </submittedName>
</protein>
<proteinExistence type="predicted"/>
<comment type="caution">
    <text evidence="2">The sequence shown here is derived from an EMBL/GenBank/DDBJ whole genome shotgun (WGS) entry which is preliminary data.</text>
</comment>
<gene>
    <name evidence="2" type="ORF">MKP09_03435</name>
</gene>
<name>A0ABS9SFS5_9BACT</name>
<keyword evidence="3" id="KW-1185">Reference proteome</keyword>
<keyword evidence="1" id="KW-0732">Signal</keyword>
<reference evidence="2 3" key="1">
    <citation type="submission" date="2022-02" db="EMBL/GenBank/DDBJ databases">
        <authorList>
            <person name="Min J."/>
        </authorList>
    </citation>
    <scope>NUCLEOTIDE SEQUENCE [LARGE SCALE GENOMIC DNA]</scope>
    <source>
        <strain evidence="2 3">GR10-1</strain>
    </source>
</reference>
<feature type="signal peptide" evidence="1">
    <location>
        <begin position="1"/>
        <end position="21"/>
    </location>
</feature>
<sequence length="115" mass="12986">MIKAIFFNLIFILSFSAVAFAEGEANDNDLGKEKPKNGLSLDKSKQLHSFSLRSGMYFKGGNLINAESASNNNYTSFNINFQKEQNNFIQHNKKKALLSKLTFNPNELLRNYSGK</sequence>
<dbReference type="Proteomes" id="UP001202248">
    <property type="component" value="Unassembled WGS sequence"/>
</dbReference>
<dbReference type="RefSeq" id="WP_240826444.1">
    <property type="nucleotide sequence ID" value="NZ_JAKWBL010000001.1"/>
</dbReference>